<protein>
    <recommendedName>
        <fullName evidence="3">Actin-like ATPase domain-containing protein</fullName>
    </recommendedName>
</protein>
<dbReference type="SUPFAM" id="SSF53067">
    <property type="entry name" value="Actin-like ATPase domain"/>
    <property type="match status" value="2"/>
</dbReference>
<dbReference type="AlphaFoldDB" id="A0A8H3M6D5"/>
<dbReference type="EMBL" id="BLAL01000257">
    <property type="protein sequence ID" value="GES97348.1"/>
    <property type="molecule type" value="Genomic_DNA"/>
</dbReference>
<accession>A0A8H3M6D5</accession>
<evidence type="ECO:0008006" key="3">
    <source>
        <dbReference type="Google" id="ProtNLM"/>
    </source>
</evidence>
<evidence type="ECO:0000313" key="2">
    <source>
        <dbReference type="Proteomes" id="UP000615446"/>
    </source>
</evidence>
<dbReference type="PANTHER" id="PTHR14187">
    <property type="entry name" value="ALPHA KINASE/ELONGATION FACTOR 2 KINASE"/>
    <property type="match status" value="1"/>
</dbReference>
<sequence length="581" mass="66801">MSQKNEKRDKRNYHNDIRVVVGLDFGTTFSGFAYRHIASANQDVCTNTDWVGHNGSFKTNTVLQYDDNFKKVTEWGKLAFAKKSDRKTINEDEPKSVGLFKLYLGSSGKLDNDLKPKIPVDYKKAITDYLREMGKLIKTRLSNHWPDLKLHENVLLIISVPADYSKKELAIMRECSLEAELICERNIEYLQFTTEPEAAAIYCMKKCLDEYSLISAGTTFMVVDCGGGTVDLTTRKLVDENQLSEVTERIGDYCGSSFIDEAFLKHLGSIVGNSTIDKLRDKKSKSLQYMVQHFCRRAKFAFTGKDTDFQYKLDVKDTIKVLKKLVNNETKKLMDNKDWTIVVDFEKIKSMFDPLIERILKMIEIQLENCRDKCSIMFLVGGFSQSEYLKSRIEEKFKDKVKTIVVSKDPIAAVARGATLYGLSLYDKINSMKSDESITFVIKNRILNYTYGIKVLRWFKNGDPPERVRPDGFINKFHRIAKRGDVVEFDEEIRVHNLCPLSEFQDSATFYIYFTKDDEAEYCDEMELLGTLKIHFSDRGLDRKVSFALSFGQMEILKASARNETNGQNYCVTFEIKKEGS</sequence>
<reference evidence="1" key="1">
    <citation type="submission" date="2019-10" db="EMBL/GenBank/DDBJ databases">
        <title>Conservation and host-specific expression of non-tandemly repeated heterogenous ribosome RNA gene in arbuscular mycorrhizal fungi.</title>
        <authorList>
            <person name="Maeda T."/>
            <person name="Kobayashi Y."/>
            <person name="Nakagawa T."/>
            <person name="Ezawa T."/>
            <person name="Yamaguchi K."/>
            <person name="Bino T."/>
            <person name="Nishimoto Y."/>
            <person name="Shigenobu S."/>
            <person name="Kawaguchi M."/>
        </authorList>
    </citation>
    <scope>NUCLEOTIDE SEQUENCE</scope>
    <source>
        <strain evidence="1">HR1</strain>
    </source>
</reference>
<name>A0A8H3M6D5_9GLOM</name>
<dbReference type="Gene3D" id="3.90.640.10">
    <property type="entry name" value="Actin, Chain A, domain 4"/>
    <property type="match status" value="1"/>
</dbReference>
<dbReference type="PANTHER" id="PTHR14187:SF5">
    <property type="entry name" value="HEAT SHOCK 70 KDA PROTEIN 12A"/>
    <property type="match status" value="1"/>
</dbReference>
<comment type="caution">
    <text evidence="1">The sequence shown here is derived from an EMBL/GenBank/DDBJ whole genome shotgun (WGS) entry which is preliminary data.</text>
</comment>
<dbReference type="InterPro" id="IPR043129">
    <property type="entry name" value="ATPase_NBD"/>
</dbReference>
<dbReference type="OrthoDB" id="2322039at2759"/>
<gene>
    <name evidence="1" type="ORF">RCL2_002394200</name>
</gene>
<evidence type="ECO:0000313" key="1">
    <source>
        <dbReference type="EMBL" id="GES97348.1"/>
    </source>
</evidence>
<dbReference type="Proteomes" id="UP000615446">
    <property type="component" value="Unassembled WGS sequence"/>
</dbReference>
<proteinExistence type="predicted"/>
<dbReference type="Gene3D" id="3.30.420.40">
    <property type="match status" value="2"/>
</dbReference>
<organism evidence="1 2">
    <name type="scientific">Rhizophagus clarus</name>
    <dbReference type="NCBI Taxonomy" id="94130"/>
    <lineage>
        <taxon>Eukaryota</taxon>
        <taxon>Fungi</taxon>
        <taxon>Fungi incertae sedis</taxon>
        <taxon>Mucoromycota</taxon>
        <taxon>Glomeromycotina</taxon>
        <taxon>Glomeromycetes</taxon>
        <taxon>Glomerales</taxon>
        <taxon>Glomeraceae</taxon>
        <taxon>Rhizophagus</taxon>
    </lineage>
</organism>